<keyword evidence="4" id="KW-1185">Reference proteome</keyword>
<dbReference type="KEGG" id="dtr:RSDT_0710"/>
<dbReference type="RefSeq" id="WP_096399733.1">
    <property type="nucleotide sequence ID" value="NZ_AP017368.1"/>
</dbReference>
<dbReference type="InterPro" id="IPR000994">
    <property type="entry name" value="Pept_M24"/>
</dbReference>
<gene>
    <name evidence="3" type="primary">pepQ</name>
    <name evidence="3" type="ORF">RSDT_0710</name>
</gene>
<dbReference type="Gene3D" id="3.90.230.10">
    <property type="entry name" value="Creatinase/methionine aminopeptidase superfamily"/>
    <property type="match status" value="1"/>
</dbReference>
<proteinExistence type="predicted"/>
<dbReference type="AlphaFoldDB" id="A0A1J1DYM5"/>
<dbReference type="Gene3D" id="3.40.350.10">
    <property type="entry name" value="Creatinase/prolidase N-terminal domain"/>
    <property type="match status" value="1"/>
</dbReference>
<dbReference type="SUPFAM" id="SSF55920">
    <property type="entry name" value="Creatinase/aminopeptidase"/>
    <property type="match status" value="1"/>
</dbReference>
<dbReference type="PANTHER" id="PTHR46112:SF3">
    <property type="entry name" value="AMINOPEPTIDASE YPDF"/>
    <property type="match status" value="1"/>
</dbReference>
<dbReference type="Proteomes" id="UP000242645">
    <property type="component" value="Chromosome"/>
</dbReference>
<organism evidence="3 4">
    <name type="scientific">Candidatus Desulfovibrio trichonymphae</name>
    <dbReference type="NCBI Taxonomy" id="1725232"/>
    <lineage>
        <taxon>Bacteria</taxon>
        <taxon>Pseudomonadati</taxon>
        <taxon>Thermodesulfobacteriota</taxon>
        <taxon>Desulfovibrionia</taxon>
        <taxon>Desulfovibrionales</taxon>
        <taxon>Desulfovibrionaceae</taxon>
        <taxon>Desulfovibrio</taxon>
    </lineage>
</organism>
<evidence type="ECO:0000259" key="2">
    <source>
        <dbReference type="Pfam" id="PF01321"/>
    </source>
</evidence>
<dbReference type="Pfam" id="PF00557">
    <property type="entry name" value="Peptidase_M24"/>
    <property type="match status" value="1"/>
</dbReference>
<dbReference type="PANTHER" id="PTHR46112">
    <property type="entry name" value="AMINOPEPTIDASE"/>
    <property type="match status" value="1"/>
</dbReference>
<dbReference type="Pfam" id="PF01321">
    <property type="entry name" value="Creatinase_N"/>
    <property type="match status" value="1"/>
</dbReference>
<feature type="domain" description="Creatinase N-terminal" evidence="2">
    <location>
        <begin position="8"/>
        <end position="139"/>
    </location>
</feature>
<dbReference type="InterPro" id="IPR029149">
    <property type="entry name" value="Creatin/AminoP/Spt16_N"/>
</dbReference>
<dbReference type="EMBL" id="AP017368">
    <property type="protein sequence ID" value="BAV92222.1"/>
    <property type="molecule type" value="Genomic_DNA"/>
</dbReference>
<dbReference type="SUPFAM" id="SSF53092">
    <property type="entry name" value="Creatinase/prolidase N-terminal domain"/>
    <property type="match status" value="1"/>
</dbReference>
<dbReference type="InterPro" id="IPR050659">
    <property type="entry name" value="Peptidase_M24B"/>
</dbReference>
<dbReference type="InterPro" id="IPR000587">
    <property type="entry name" value="Creatinase_N"/>
</dbReference>
<protein>
    <submittedName>
        <fullName evidence="3">Xaa-Pro dipeptidase</fullName>
    </submittedName>
</protein>
<reference evidence="3 4" key="1">
    <citation type="journal article" date="2017" name="ISME J.">
        <title>Genome of 'Ca. Desulfovibrio trichonymphae', an H2-oxidizing bacterium in a tripartite symbiotic system within a protist cell in the termite gut.</title>
        <authorList>
            <person name="Kuwahara H."/>
            <person name="Yuki M."/>
            <person name="Izawa K."/>
            <person name="Ohkuma M."/>
            <person name="Hongoh Y."/>
        </authorList>
    </citation>
    <scope>NUCLEOTIDE SEQUENCE [LARGE SCALE GENOMIC DNA]</scope>
    <source>
        <strain evidence="3 4">Rs-N31</strain>
    </source>
</reference>
<accession>A0A1J1DYM5</accession>
<dbReference type="OrthoDB" id="9806388at2"/>
<evidence type="ECO:0000313" key="3">
    <source>
        <dbReference type="EMBL" id="BAV92222.1"/>
    </source>
</evidence>
<feature type="domain" description="Peptidase M24" evidence="1">
    <location>
        <begin position="150"/>
        <end position="353"/>
    </location>
</feature>
<evidence type="ECO:0000259" key="1">
    <source>
        <dbReference type="Pfam" id="PF00557"/>
    </source>
</evidence>
<dbReference type="InterPro" id="IPR036005">
    <property type="entry name" value="Creatinase/aminopeptidase-like"/>
</dbReference>
<evidence type="ECO:0000313" key="4">
    <source>
        <dbReference type="Proteomes" id="UP000242645"/>
    </source>
</evidence>
<name>A0A1J1DYM5_9BACT</name>
<sequence length="359" mass="39423">MENIFADRRERLRRAMRARGLDVLLVSNAANRFYLSGFELHDPQRNESAGRLVITVDGRDWLATDSRYVDAAACLWETERVFQYGSDAAGDTARLLKRCGSRVGLEADDVSFAFARALGTAGGLFLEAADGLVEELRLVKGLEEQAALAQSFALNHRLLAWVEGEVQPGKSEAEISWAIERFFRENGADELAFAVIAATGKNAALPHAIPGADRIVEHNPVLVDVGCRVQNYCSDQTRTFWAGDEYGPLYSRFARTFALVRDAQEAALETMCPGMTGRDVYALARAVFEKAGEEKAFIHGLGHGVGLETHEAPSLSPRSERALAPGMVVTVEPGLYYPDWGGVRLEYTVLVEEDGVRIL</sequence>